<dbReference type="InterPro" id="IPR025736">
    <property type="entry name" value="PucR_C-HTH_dom"/>
</dbReference>
<keyword evidence="5" id="KW-1185">Reference proteome</keyword>
<evidence type="ECO:0000259" key="2">
    <source>
        <dbReference type="Pfam" id="PF13556"/>
    </source>
</evidence>
<dbReference type="Gene3D" id="1.10.10.2840">
    <property type="entry name" value="PucR C-terminal helix-turn-helix domain"/>
    <property type="match status" value="1"/>
</dbReference>
<dbReference type="PANTHER" id="PTHR33744:SF7">
    <property type="entry name" value="PUCR FAMILY TRANSCRIPTIONAL REGULATOR"/>
    <property type="match status" value="1"/>
</dbReference>
<dbReference type="Pfam" id="PF13556">
    <property type="entry name" value="HTH_30"/>
    <property type="match status" value="1"/>
</dbReference>
<feature type="domain" description="PucR C-terminal helix-turn-helix" evidence="2">
    <location>
        <begin position="337"/>
        <end position="394"/>
    </location>
</feature>
<dbReference type="InterPro" id="IPR041522">
    <property type="entry name" value="CdaR_GGDEF"/>
</dbReference>
<name>A0ABX0SHM0_9ACTN</name>
<protein>
    <recommendedName>
        <fullName evidence="6">PucR family transcriptional regulator</fullName>
    </recommendedName>
</protein>
<dbReference type="Proteomes" id="UP000749311">
    <property type="component" value="Unassembled WGS sequence"/>
</dbReference>
<dbReference type="PANTHER" id="PTHR33744">
    <property type="entry name" value="CARBOHYDRATE DIACID REGULATOR"/>
    <property type="match status" value="1"/>
</dbReference>
<evidence type="ECO:0008006" key="6">
    <source>
        <dbReference type="Google" id="ProtNLM"/>
    </source>
</evidence>
<comment type="caution">
    <text evidence="4">The sequence shown here is derived from an EMBL/GenBank/DDBJ whole genome shotgun (WGS) entry which is preliminary data.</text>
</comment>
<organism evidence="4 5">
    <name type="scientific">Brooklawnia cerclae</name>
    <dbReference type="NCBI Taxonomy" id="349934"/>
    <lineage>
        <taxon>Bacteria</taxon>
        <taxon>Bacillati</taxon>
        <taxon>Actinomycetota</taxon>
        <taxon>Actinomycetes</taxon>
        <taxon>Propionibacteriales</taxon>
        <taxon>Propionibacteriaceae</taxon>
        <taxon>Brooklawnia</taxon>
    </lineage>
</organism>
<gene>
    <name evidence="4" type="ORF">FB473_000872</name>
</gene>
<evidence type="ECO:0000313" key="4">
    <source>
        <dbReference type="EMBL" id="NIH56227.1"/>
    </source>
</evidence>
<reference evidence="4 5" key="1">
    <citation type="submission" date="2020-02" db="EMBL/GenBank/DDBJ databases">
        <title>Sequencing the genomes of 1000 actinobacteria strains.</title>
        <authorList>
            <person name="Klenk H.-P."/>
        </authorList>
    </citation>
    <scope>NUCLEOTIDE SEQUENCE [LARGE SCALE GENOMIC DNA]</scope>
    <source>
        <strain evidence="4 5">DSM 19609</strain>
    </source>
</reference>
<dbReference type="RefSeq" id="WP_167165184.1">
    <property type="nucleotide sequence ID" value="NZ_JAAMOZ010000001.1"/>
</dbReference>
<dbReference type="InterPro" id="IPR051448">
    <property type="entry name" value="CdaR-like_regulators"/>
</dbReference>
<proteinExistence type="inferred from homology"/>
<sequence length="401" mass="42815">MSKPAPGTGRALVPVTRTRTAMAKRLAAQAGRMTTAVIAEMEARHPWYSELGAEERSWISVVASNGINGFVRWFADDTDSEVGPGSIFNVAPRALTRKVTLHQTVDLIRTTIDVVEAQIGLLMPRGDRPALQTAILHYSREIAFASAEVYAHAAELRVTWDERVESQVVDAIVRSDSHDELLSRASTLGWQTRSAVVVAVGSVPGGDLAALRRTADKLGLLAMAAVHGDRLVTVLSPVSPDAPTDDGATVGWLTALAPHFGPGRIVVGPAVPGLSRASESARAAMSGSRSASAWPEGPRVLTTRDLLPERVLAGNGRARRELVDSVYTPLAEAGGDLLVTCVSFLDHGGSVEATARALFVHPNTVRYRLKRIAEVTGHSPSDPRDAYVLRLALTIGRLQDT</sequence>
<evidence type="ECO:0000256" key="1">
    <source>
        <dbReference type="ARBA" id="ARBA00006754"/>
    </source>
</evidence>
<comment type="similarity">
    <text evidence="1">Belongs to the CdaR family.</text>
</comment>
<dbReference type="InterPro" id="IPR042070">
    <property type="entry name" value="PucR_C-HTH_sf"/>
</dbReference>
<evidence type="ECO:0000259" key="3">
    <source>
        <dbReference type="Pfam" id="PF17853"/>
    </source>
</evidence>
<dbReference type="Pfam" id="PF17853">
    <property type="entry name" value="GGDEF_2"/>
    <property type="match status" value="1"/>
</dbReference>
<accession>A0ABX0SHM0</accession>
<dbReference type="EMBL" id="JAAMOZ010000001">
    <property type="protein sequence ID" value="NIH56227.1"/>
    <property type="molecule type" value="Genomic_DNA"/>
</dbReference>
<feature type="domain" description="CdaR GGDEF-like" evidence="3">
    <location>
        <begin position="176"/>
        <end position="285"/>
    </location>
</feature>
<evidence type="ECO:0000313" key="5">
    <source>
        <dbReference type="Proteomes" id="UP000749311"/>
    </source>
</evidence>